<keyword evidence="1" id="KW-1133">Transmembrane helix</keyword>
<evidence type="ECO:0000313" key="3">
    <source>
        <dbReference type="Proteomes" id="UP000307440"/>
    </source>
</evidence>
<keyword evidence="1" id="KW-0812">Transmembrane</keyword>
<organism evidence="2 3">
    <name type="scientific">Coprinopsis marcescibilis</name>
    <name type="common">Agaric fungus</name>
    <name type="synonym">Psathyrella marcescibilis</name>
    <dbReference type="NCBI Taxonomy" id="230819"/>
    <lineage>
        <taxon>Eukaryota</taxon>
        <taxon>Fungi</taxon>
        <taxon>Dikarya</taxon>
        <taxon>Basidiomycota</taxon>
        <taxon>Agaricomycotina</taxon>
        <taxon>Agaricomycetes</taxon>
        <taxon>Agaricomycetidae</taxon>
        <taxon>Agaricales</taxon>
        <taxon>Agaricineae</taxon>
        <taxon>Psathyrellaceae</taxon>
        <taxon>Coprinopsis</taxon>
    </lineage>
</organism>
<sequence length="58" mass="6394">MTRLMLVRRAFRNQHLPAMLGDRQIPCGKESTLSVYAFIWLGASAGVAYVSAARILGK</sequence>
<proteinExistence type="predicted"/>
<reference evidence="2 3" key="1">
    <citation type="journal article" date="2019" name="Nat. Ecol. Evol.">
        <title>Megaphylogeny resolves global patterns of mushroom evolution.</title>
        <authorList>
            <person name="Varga T."/>
            <person name="Krizsan K."/>
            <person name="Foldi C."/>
            <person name="Dima B."/>
            <person name="Sanchez-Garcia M."/>
            <person name="Sanchez-Ramirez S."/>
            <person name="Szollosi G.J."/>
            <person name="Szarkandi J.G."/>
            <person name="Papp V."/>
            <person name="Albert L."/>
            <person name="Andreopoulos W."/>
            <person name="Angelini C."/>
            <person name="Antonin V."/>
            <person name="Barry K.W."/>
            <person name="Bougher N.L."/>
            <person name="Buchanan P."/>
            <person name="Buyck B."/>
            <person name="Bense V."/>
            <person name="Catcheside P."/>
            <person name="Chovatia M."/>
            <person name="Cooper J."/>
            <person name="Damon W."/>
            <person name="Desjardin D."/>
            <person name="Finy P."/>
            <person name="Geml J."/>
            <person name="Haridas S."/>
            <person name="Hughes K."/>
            <person name="Justo A."/>
            <person name="Karasinski D."/>
            <person name="Kautmanova I."/>
            <person name="Kiss B."/>
            <person name="Kocsube S."/>
            <person name="Kotiranta H."/>
            <person name="LaButti K.M."/>
            <person name="Lechner B.E."/>
            <person name="Liimatainen K."/>
            <person name="Lipzen A."/>
            <person name="Lukacs Z."/>
            <person name="Mihaltcheva S."/>
            <person name="Morgado L.N."/>
            <person name="Niskanen T."/>
            <person name="Noordeloos M.E."/>
            <person name="Ohm R.A."/>
            <person name="Ortiz-Santana B."/>
            <person name="Ovrebo C."/>
            <person name="Racz N."/>
            <person name="Riley R."/>
            <person name="Savchenko A."/>
            <person name="Shiryaev A."/>
            <person name="Soop K."/>
            <person name="Spirin V."/>
            <person name="Szebenyi C."/>
            <person name="Tomsovsky M."/>
            <person name="Tulloss R.E."/>
            <person name="Uehling J."/>
            <person name="Grigoriev I.V."/>
            <person name="Vagvolgyi C."/>
            <person name="Papp T."/>
            <person name="Martin F.M."/>
            <person name="Miettinen O."/>
            <person name="Hibbett D.S."/>
            <person name="Nagy L.G."/>
        </authorList>
    </citation>
    <scope>NUCLEOTIDE SEQUENCE [LARGE SCALE GENOMIC DNA]</scope>
    <source>
        <strain evidence="2 3">CBS 121175</strain>
    </source>
</reference>
<keyword evidence="3" id="KW-1185">Reference proteome</keyword>
<accession>A0A5C3KAC5</accession>
<dbReference type="AlphaFoldDB" id="A0A5C3KAC5"/>
<gene>
    <name evidence="2" type="ORF">FA15DRAFT_370703</name>
</gene>
<dbReference type="Proteomes" id="UP000307440">
    <property type="component" value="Unassembled WGS sequence"/>
</dbReference>
<feature type="transmembrane region" description="Helical" evidence="1">
    <location>
        <begin position="33"/>
        <end position="56"/>
    </location>
</feature>
<protein>
    <submittedName>
        <fullName evidence="2">Uncharacterized protein</fullName>
    </submittedName>
</protein>
<dbReference type="EMBL" id="ML210585">
    <property type="protein sequence ID" value="TFK17009.1"/>
    <property type="molecule type" value="Genomic_DNA"/>
</dbReference>
<name>A0A5C3KAC5_COPMA</name>
<evidence type="ECO:0000256" key="1">
    <source>
        <dbReference type="SAM" id="Phobius"/>
    </source>
</evidence>
<evidence type="ECO:0000313" key="2">
    <source>
        <dbReference type="EMBL" id="TFK17009.1"/>
    </source>
</evidence>
<keyword evidence="1" id="KW-0472">Membrane</keyword>